<accession>A0A0G0HAW6</accession>
<gene>
    <name evidence="1" type="ORF">US52_C0019G0002</name>
</gene>
<dbReference type="Proteomes" id="UP000034852">
    <property type="component" value="Unassembled WGS sequence"/>
</dbReference>
<evidence type="ECO:0000313" key="1">
    <source>
        <dbReference type="EMBL" id="KKQ35650.1"/>
    </source>
</evidence>
<protein>
    <submittedName>
        <fullName evidence="1">Uncharacterized protein</fullName>
    </submittedName>
</protein>
<sequence>MPFLDTSTEQGLRDYTDQRTQYIRDAALNAAQKAHREISDREMTMERIFNDIERLCRKDNPETRAQMYQDREALSLLAEWTSIGYDLQFRPITDGNYEERDGLRHRVGSNHVFENIRDNTLQLRLCYPNTLQIADLQKKELGFPDIAVISVVDPANG</sequence>
<name>A0A0G0HAW6_9BACT</name>
<organism evidence="1 2">
    <name type="scientific">candidate division WS6 bacterium GW2011_GWA2_37_6</name>
    <dbReference type="NCBI Taxonomy" id="1619087"/>
    <lineage>
        <taxon>Bacteria</taxon>
        <taxon>Candidatus Dojkabacteria</taxon>
    </lineage>
</organism>
<reference evidence="1 2" key="1">
    <citation type="journal article" date="2015" name="Nature">
        <title>rRNA introns, odd ribosomes, and small enigmatic genomes across a large radiation of phyla.</title>
        <authorList>
            <person name="Brown C.T."/>
            <person name="Hug L.A."/>
            <person name="Thomas B.C."/>
            <person name="Sharon I."/>
            <person name="Castelle C.J."/>
            <person name="Singh A."/>
            <person name="Wilkins M.J."/>
            <person name="Williams K.H."/>
            <person name="Banfield J.F."/>
        </authorList>
    </citation>
    <scope>NUCLEOTIDE SEQUENCE [LARGE SCALE GENOMIC DNA]</scope>
</reference>
<comment type="caution">
    <text evidence="1">The sequence shown here is derived from an EMBL/GenBank/DDBJ whole genome shotgun (WGS) entry which is preliminary data.</text>
</comment>
<dbReference type="AlphaFoldDB" id="A0A0G0HAW6"/>
<proteinExistence type="predicted"/>
<evidence type="ECO:0000313" key="2">
    <source>
        <dbReference type="Proteomes" id="UP000034852"/>
    </source>
</evidence>
<dbReference type="EMBL" id="LBTH01000019">
    <property type="protein sequence ID" value="KKQ35650.1"/>
    <property type="molecule type" value="Genomic_DNA"/>
</dbReference>